<dbReference type="InterPro" id="IPR024455">
    <property type="entry name" value="Phage_capsid"/>
</dbReference>
<dbReference type="EMBL" id="LR796708">
    <property type="protein sequence ID" value="CAB4161389.1"/>
    <property type="molecule type" value="Genomic_DNA"/>
</dbReference>
<protein>
    <submittedName>
        <fullName evidence="4">COG4653 Predicted phage phi-C31 gp36 major capsid-like protein</fullName>
    </submittedName>
</protein>
<evidence type="ECO:0000256" key="1">
    <source>
        <dbReference type="ARBA" id="ARBA00004328"/>
    </source>
</evidence>
<proteinExistence type="predicted"/>
<dbReference type="GO" id="GO:0044423">
    <property type="term" value="C:virion component"/>
    <property type="evidence" value="ECO:0007669"/>
    <property type="project" value="UniProtKB-KW"/>
</dbReference>
<evidence type="ECO:0000256" key="2">
    <source>
        <dbReference type="ARBA" id="ARBA00022844"/>
    </source>
</evidence>
<dbReference type="Pfam" id="PF05065">
    <property type="entry name" value="Phage_capsid"/>
    <property type="match status" value="1"/>
</dbReference>
<dbReference type="InterPro" id="IPR054612">
    <property type="entry name" value="Phage_capsid-like_C"/>
</dbReference>
<dbReference type="SUPFAM" id="SSF56563">
    <property type="entry name" value="Major capsid protein gp5"/>
    <property type="match status" value="1"/>
</dbReference>
<accession>A0A6J5NPX5</accession>
<sequence length="391" mass="41916">MSEYIKVQHEARNKAWHAAKELLDRAAAEKRDLTAEENTQYAAISSELDERARVIETIQKDEQRAVAAAEAMKGMEVATVASAQARTDADVIRSMARGEVRSYEFEKRDVLGSSTGAPVPTSFYDRVVMLARYVGGPLETSTILNTAGGENLQIPSQATYSSGTVFAQGSAIGESDPTFNSFVTLGAFKYSFLTQISRELVEDAGVDILGFLAEQTGNALGYSVNDALTNGTGTTQPNGLFTVAGSGVAGTSLSPTADNLIDLVYSVDTAGRRLPGVGFMMGAAQIANVRKLKDGAGNYLFSPSLSADARDLLLGYPIFENPTAPTAGSAKRPVLFGHLPSYIVRQVGGIRLDRSDDYAFNTDLITFRATFRVDGNLPQTSHIKYFKSSNS</sequence>
<dbReference type="Gene3D" id="3.30.2320.10">
    <property type="entry name" value="hypothetical protein PF0899 domain"/>
    <property type="match status" value="1"/>
</dbReference>
<evidence type="ECO:0000259" key="3">
    <source>
        <dbReference type="Pfam" id="PF05065"/>
    </source>
</evidence>
<reference evidence="4" key="1">
    <citation type="submission" date="2020-04" db="EMBL/GenBank/DDBJ databases">
        <authorList>
            <person name="Chiriac C."/>
            <person name="Salcher M."/>
            <person name="Ghai R."/>
            <person name="Kavagutti S V."/>
        </authorList>
    </citation>
    <scope>NUCLEOTIDE SEQUENCE</scope>
</reference>
<name>A0A6J5NPX5_9CAUD</name>
<evidence type="ECO:0000313" key="4">
    <source>
        <dbReference type="EMBL" id="CAB4161389.1"/>
    </source>
</evidence>
<organism evidence="4">
    <name type="scientific">uncultured Caudovirales phage</name>
    <dbReference type="NCBI Taxonomy" id="2100421"/>
    <lineage>
        <taxon>Viruses</taxon>
        <taxon>Duplodnaviria</taxon>
        <taxon>Heunggongvirae</taxon>
        <taxon>Uroviricota</taxon>
        <taxon>Caudoviricetes</taxon>
        <taxon>Peduoviridae</taxon>
        <taxon>Maltschvirus</taxon>
        <taxon>Maltschvirus maltsch</taxon>
    </lineage>
</organism>
<dbReference type="Gene3D" id="3.30.2400.10">
    <property type="entry name" value="Major capsid protein gp5"/>
    <property type="match status" value="1"/>
</dbReference>
<gene>
    <name evidence="4" type="ORF">UFOVP772_44</name>
</gene>
<comment type="subcellular location">
    <subcellularLocation>
        <location evidence="1">Virion</location>
    </subcellularLocation>
</comment>
<dbReference type="NCBIfam" id="TIGR01554">
    <property type="entry name" value="major_cap_HK97"/>
    <property type="match status" value="1"/>
</dbReference>
<feature type="domain" description="Phage capsid-like C-terminal" evidence="3">
    <location>
        <begin position="118"/>
        <end position="387"/>
    </location>
</feature>
<keyword evidence="2" id="KW-0946">Virion</keyword>